<dbReference type="EMBL" id="BBWV01000001">
    <property type="protein sequence ID" value="GAO42494.1"/>
    <property type="molecule type" value="Genomic_DNA"/>
</dbReference>
<organism evidence="8 9">
    <name type="scientific">Flavihumibacter petaseus NBRC 106054</name>
    <dbReference type="NCBI Taxonomy" id="1220578"/>
    <lineage>
        <taxon>Bacteria</taxon>
        <taxon>Pseudomonadati</taxon>
        <taxon>Bacteroidota</taxon>
        <taxon>Chitinophagia</taxon>
        <taxon>Chitinophagales</taxon>
        <taxon>Chitinophagaceae</taxon>
        <taxon>Flavihumibacter</taxon>
    </lineage>
</organism>
<evidence type="ECO:0000313" key="9">
    <source>
        <dbReference type="Proteomes" id="UP000033121"/>
    </source>
</evidence>
<dbReference type="InterPro" id="IPR012944">
    <property type="entry name" value="SusD_RagB_dom"/>
</dbReference>
<dbReference type="Pfam" id="PF14322">
    <property type="entry name" value="SusD-like_3"/>
    <property type="match status" value="1"/>
</dbReference>
<keyword evidence="3" id="KW-0732">Signal</keyword>
<evidence type="ECO:0000259" key="6">
    <source>
        <dbReference type="Pfam" id="PF07980"/>
    </source>
</evidence>
<dbReference type="GO" id="GO:0009279">
    <property type="term" value="C:cell outer membrane"/>
    <property type="evidence" value="ECO:0007669"/>
    <property type="project" value="UniProtKB-SubCell"/>
</dbReference>
<feature type="domain" description="RagB/SusD" evidence="6">
    <location>
        <begin position="339"/>
        <end position="427"/>
    </location>
</feature>
<comment type="caution">
    <text evidence="8">The sequence shown here is derived from an EMBL/GenBank/DDBJ whole genome shotgun (WGS) entry which is preliminary data.</text>
</comment>
<dbReference type="CDD" id="cd08977">
    <property type="entry name" value="SusD"/>
    <property type="match status" value="1"/>
</dbReference>
<keyword evidence="9" id="KW-1185">Reference proteome</keyword>
<dbReference type="Proteomes" id="UP000033121">
    <property type="component" value="Unassembled WGS sequence"/>
</dbReference>
<reference evidence="8 9" key="1">
    <citation type="submission" date="2015-04" db="EMBL/GenBank/DDBJ databases">
        <title>Whole genome shotgun sequence of Flavihumibacter petaseus NBRC 106054.</title>
        <authorList>
            <person name="Miyazawa S."/>
            <person name="Hosoyama A."/>
            <person name="Hashimoto M."/>
            <person name="Noguchi M."/>
            <person name="Tsuchikane K."/>
            <person name="Ohji S."/>
            <person name="Yamazoe A."/>
            <person name="Ichikawa N."/>
            <person name="Kimura A."/>
            <person name="Fujita N."/>
        </authorList>
    </citation>
    <scope>NUCLEOTIDE SEQUENCE [LARGE SCALE GENOMIC DNA]</scope>
    <source>
        <strain evidence="8 9">NBRC 106054</strain>
    </source>
</reference>
<comment type="subcellular location">
    <subcellularLocation>
        <location evidence="1">Cell outer membrane</location>
    </subcellularLocation>
</comment>
<dbReference type="OrthoDB" id="621570at2"/>
<sequence>MKRQYISISLMFSAVLLLGSCKKFLDVQPKENISDDVTIVDEASAKTAVRGIYNQLASNGYYGYSFQTIGFFSGDNIEYTGSQTVNKQLTNHDVKSDLGVLATSWSAIYNTINRANNVIAKVPVLATTGTFTDSVKNGLLGEAYFIRALAYFDLARTWGGVQLVLEPTASAGSRESTPRATLQETYAQVLKDLVTAEGLLPEKVNRIRASKQTVWALRARYHLYQQQWAEAEAYASKLIGDIQNYQLLSPYNAFFANNALATKESIFELYYSTTSTNNQASQWLPTTKGGVGWIKPTTKAIGLLNDPAVGGNRNSLLQVVSINSLDTWWGNLYYRIVSSGGTDPAYLIRVGEMYLIRAEARAQQDKLEDAAFDLNAIRRRAGLEATTAANRDDLLLAIENENQVEFALENHRWYDLLRTGRAQTVLGISDPNKLLLPIPYSEVLVDPNLPQNPGY</sequence>
<dbReference type="InterPro" id="IPR011990">
    <property type="entry name" value="TPR-like_helical_dom_sf"/>
</dbReference>
<name>A0A0E9MY37_9BACT</name>
<evidence type="ECO:0000256" key="1">
    <source>
        <dbReference type="ARBA" id="ARBA00004442"/>
    </source>
</evidence>
<comment type="similarity">
    <text evidence="2">Belongs to the SusD family.</text>
</comment>
<proteinExistence type="inferred from homology"/>
<protein>
    <recommendedName>
        <fullName evidence="10">RagB/SusD family nutrient uptake outer membrane protein</fullName>
    </recommendedName>
</protein>
<dbReference type="SUPFAM" id="SSF48452">
    <property type="entry name" value="TPR-like"/>
    <property type="match status" value="1"/>
</dbReference>
<evidence type="ECO:0000313" key="8">
    <source>
        <dbReference type="EMBL" id="GAO42494.1"/>
    </source>
</evidence>
<dbReference type="RefSeq" id="WP_046368174.1">
    <property type="nucleotide sequence ID" value="NZ_BBWV01000001.1"/>
</dbReference>
<feature type="domain" description="SusD-like N-terminal" evidence="7">
    <location>
        <begin position="23"/>
        <end position="222"/>
    </location>
</feature>
<evidence type="ECO:0000256" key="4">
    <source>
        <dbReference type="ARBA" id="ARBA00023136"/>
    </source>
</evidence>
<keyword evidence="4" id="KW-0472">Membrane</keyword>
<evidence type="ECO:0000256" key="2">
    <source>
        <dbReference type="ARBA" id="ARBA00006275"/>
    </source>
</evidence>
<dbReference type="InterPro" id="IPR033985">
    <property type="entry name" value="SusD-like_N"/>
</dbReference>
<evidence type="ECO:0008006" key="10">
    <source>
        <dbReference type="Google" id="ProtNLM"/>
    </source>
</evidence>
<gene>
    <name evidence="8" type="ORF">FPE01S_01_15080</name>
</gene>
<accession>A0A0E9MY37</accession>
<evidence type="ECO:0000256" key="3">
    <source>
        <dbReference type="ARBA" id="ARBA00022729"/>
    </source>
</evidence>
<dbReference type="Gene3D" id="1.25.40.390">
    <property type="match status" value="2"/>
</dbReference>
<dbReference type="AlphaFoldDB" id="A0A0E9MY37"/>
<keyword evidence="5" id="KW-0998">Cell outer membrane</keyword>
<dbReference type="Pfam" id="PF07980">
    <property type="entry name" value="SusD_RagB"/>
    <property type="match status" value="1"/>
</dbReference>
<dbReference type="PROSITE" id="PS51257">
    <property type="entry name" value="PROKAR_LIPOPROTEIN"/>
    <property type="match status" value="1"/>
</dbReference>
<evidence type="ECO:0000259" key="7">
    <source>
        <dbReference type="Pfam" id="PF14322"/>
    </source>
</evidence>
<evidence type="ECO:0000256" key="5">
    <source>
        <dbReference type="ARBA" id="ARBA00023237"/>
    </source>
</evidence>
<dbReference type="STRING" id="1220578.FPE01S_01_15080"/>